<evidence type="ECO:0000313" key="1">
    <source>
        <dbReference type="EMBL" id="GER92330.1"/>
    </source>
</evidence>
<dbReference type="AlphaFoldDB" id="A0A5J4L0I5"/>
<reference evidence="1" key="1">
    <citation type="submission" date="2019-10" db="EMBL/GenBank/DDBJ databases">
        <title>Metagenomic sequencing of thiosulfate-disproportionating enrichment culture.</title>
        <authorList>
            <person name="Umezawa K."/>
            <person name="Kojima H."/>
            <person name="Fukui M."/>
        </authorList>
    </citation>
    <scope>NUCLEOTIDE SEQUENCE</scope>
    <source>
        <strain evidence="1">45J</strain>
    </source>
</reference>
<proteinExistence type="predicted"/>
<sequence length="41" mass="4562">MPKCFVCGAGDKNRVYLHCIHEGEEKLVCARCLPILIHGAH</sequence>
<organism evidence="1">
    <name type="scientific">hot springs metagenome</name>
    <dbReference type="NCBI Taxonomy" id="433727"/>
    <lineage>
        <taxon>unclassified sequences</taxon>
        <taxon>metagenomes</taxon>
        <taxon>ecological metagenomes</taxon>
    </lineage>
</organism>
<comment type="caution">
    <text evidence="1">The sequence shown here is derived from an EMBL/GenBank/DDBJ whole genome shotgun (WGS) entry which is preliminary data.</text>
</comment>
<accession>A0A5J4L0I5</accession>
<dbReference type="EMBL" id="BLAB01000001">
    <property type="protein sequence ID" value="GER92330.1"/>
    <property type="molecule type" value="Genomic_DNA"/>
</dbReference>
<gene>
    <name evidence="1" type="ORF">A45J_0045</name>
</gene>
<name>A0A5J4L0I5_9ZZZZ</name>
<evidence type="ECO:0008006" key="2">
    <source>
        <dbReference type="Google" id="ProtNLM"/>
    </source>
</evidence>
<protein>
    <recommendedName>
        <fullName evidence="2">ClpX-type ZB domain-containing protein</fullName>
    </recommendedName>
</protein>